<evidence type="ECO:0000256" key="3">
    <source>
        <dbReference type="ARBA" id="ARBA00022833"/>
    </source>
</evidence>
<protein>
    <recommendedName>
        <fullName evidence="6">TRAF-type domain-containing protein</fullName>
    </recommendedName>
</protein>
<evidence type="ECO:0000259" key="6">
    <source>
        <dbReference type="PROSITE" id="PS50145"/>
    </source>
</evidence>
<feature type="region of interest" description="Disordered" evidence="5">
    <location>
        <begin position="402"/>
        <end position="439"/>
    </location>
</feature>
<dbReference type="Pfam" id="PF02176">
    <property type="entry name" value="zf-TRAF"/>
    <property type="match status" value="1"/>
</dbReference>
<dbReference type="Gene3D" id="3.30.40.10">
    <property type="entry name" value="Zinc/RING finger domain, C3HC4 (zinc finger)"/>
    <property type="match status" value="1"/>
</dbReference>
<dbReference type="EMBL" id="CAJNNV010017718">
    <property type="protein sequence ID" value="CAE8605348.1"/>
    <property type="molecule type" value="Genomic_DNA"/>
</dbReference>
<feature type="domain" description="TRAF-type" evidence="6">
    <location>
        <begin position="63"/>
        <end position="108"/>
    </location>
</feature>
<organism evidence="7 8">
    <name type="scientific">Polarella glacialis</name>
    <name type="common">Dinoflagellate</name>
    <dbReference type="NCBI Taxonomy" id="89957"/>
    <lineage>
        <taxon>Eukaryota</taxon>
        <taxon>Sar</taxon>
        <taxon>Alveolata</taxon>
        <taxon>Dinophyceae</taxon>
        <taxon>Suessiales</taxon>
        <taxon>Suessiaceae</taxon>
        <taxon>Polarella</taxon>
    </lineage>
</organism>
<dbReference type="InterPro" id="IPR013083">
    <property type="entry name" value="Znf_RING/FYVE/PHD"/>
</dbReference>
<feature type="compositionally biased region" description="Basic and acidic residues" evidence="5">
    <location>
        <begin position="416"/>
        <end position="439"/>
    </location>
</feature>
<sequence>MEALEPNFTAAERDVFASLLMRSLFPEQTCRAGSMPHDCRFRPTRCPNVGCGERASVQSLSIHDECCKFKLLSCQKCSEIIRRSEMPAHAAAACPEREACCAFAAIGCPTALTQREVPTHLDECYNSHMLLMLQVVVQQQETIDRLGSRVGQLEGLLLASEEQKEAQESNVRSLEIKMGEVFGRLGGLEQTVKDGAKADRSANLDGAHRKEELAAKIATVAAVVEGQGKTLSELAPLGDRLRVLQAATAHKEAAGSEDNIRNEGAPRSGSVFFSNGYHREPGTRTTTTPTKPATNSLHAHGSGLSWLKAALGGASSKPVKQTPGSEVDDMLKKIKSKAKGSALGSPVASHLQGPYADSAGSYKIHDLVGYFSESHSDWLPATITKVDGEGCVVIDLKPNTHISQEDQSHKVRPRERRAADGAEDGLAHEDETKSSGHSI</sequence>
<evidence type="ECO:0000313" key="8">
    <source>
        <dbReference type="Proteomes" id="UP000654075"/>
    </source>
</evidence>
<keyword evidence="8" id="KW-1185">Reference proteome</keyword>
<evidence type="ECO:0000256" key="1">
    <source>
        <dbReference type="ARBA" id="ARBA00022723"/>
    </source>
</evidence>
<dbReference type="PANTHER" id="PTHR10131">
    <property type="entry name" value="TNF RECEPTOR ASSOCIATED FACTOR"/>
    <property type="match status" value="1"/>
</dbReference>
<gene>
    <name evidence="7" type="ORF">PGLA1383_LOCUS23465</name>
</gene>
<dbReference type="Proteomes" id="UP000654075">
    <property type="component" value="Unassembled WGS sequence"/>
</dbReference>
<evidence type="ECO:0000256" key="4">
    <source>
        <dbReference type="PROSITE-ProRule" id="PRU00207"/>
    </source>
</evidence>
<keyword evidence="3 4" id="KW-0862">Zinc</keyword>
<feature type="compositionally biased region" description="Basic and acidic residues" evidence="5">
    <location>
        <begin position="252"/>
        <end position="261"/>
    </location>
</feature>
<dbReference type="InterPro" id="IPR001293">
    <property type="entry name" value="Znf_TRAF"/>
</dbReference>
<feature type="compositionally biased region" description="Low complexity" evidence="5">
    <location>
        <begin position="283"/>
        <end position="294"/>
    </location>
</feature>
<dbReference type="PROSITE" id="PS50145">
    <property type="entry name" value="ZF_TRAF"/>
    <property type="match status" value="1"/>
</dbReference>
<proteinExistence type="predicted"/>
<dbReference type="PANTHER" id="PTHR10131:SF94">
    <property type="entry name" value="TNF RECEPTOR-ASSOCIATED FACTOR 4"/>
    <property type="match status" value="1"/>
</dbReference>
<evidence type="ECO:0000313" key="7">
    <source>
        <dbReference type="EMBL" id="CAE8605348.1"/>
    </source>
</evidence>
<accession>A0A813F200</accession>
<comment type="caution">
    <text evidence="7">The sequence shown here is derived from an EMBL/GenBank/DDBJ whole genome shotgun (WGS) entry which is preliminary data.</text>
</comment>
<evidence type="ECO:0000256" key="5">
    <source>
        <dbReference type="SAM" id="MobiDB-lite"/>
    </source>
</evidence>
<dbReference type="AlphaFoldDB" id="A0A813F200"/>
<keyword evidence="1 4" id="KW-0479">Metal-binding</keyword>
<feature type="zinc finger region" description="TRAF-type" evidence="4">
    <location>
        <begin position="63"/>
        <end position="108"/>
    </location>
</feature>
<dbReference type="GO" id="GO:0008270">
    <property type="term" value="F:zinc ion binding"/>
    <property type="evidence" value="ECO:0007669"/>
    <property type="project" value="UniProtKB-KW"/>
</dbReference>
<reference evidence="7" key="1">
    <citation type="submission" date="2021-02" db="EMBL/GenBank/DDBJ databases">
        <authorList>
            <person name="Dougan E. K."/>
            <person name="Rhodes N."/>
            <person name="Thang M."/>
            <person name="Chan C."/>
        </authorList>
    </citation>
    <scope>NUCLEOTIDE SEQUENCE</scope>
</reference>
<name>A0A813F200_POLGL</name>
<feature type="region of interest" description="Disordered" evidence="5">
    <location>
        <begin position="252"/>
        <end position="295"/>
    </location>
</feature>
<evidence type="ECO:0000256" key="2">
    <source>
        <dbReference type="ARBA" id="ARBA00022771"/>
    </source>
</evidence>
<keyword evidence="2 4" id="KW-0863">Zinc-finger</keyword>
<dbReference type="SUPFAM" id="SSF49599">
    <property type="entry name" value="TRAF domain-like"/>
    <property type="match status" value="1"/>
</dbReference>